<dbReference type="Gene3D" id="3.40.50.720">
    <property type="entry name" value="NAD(P)-binding Rossmann-like Domain"/>
    <property type="match status" value="1"/>
</dbReference>
<dbReference type="InterPro" id="IPR036291">
    <property type="entry name" value="NAD(P)-bd_dom_sf"/>
</dbReference>
<dbReference type="Proteomes" id="UP000253551">
    <property type="component" value="Unassembled WGS sequence"/>
</dbReference>
<proteinExistence type="inferred from homology"/>
<dbReference type="AlphaFoldDB" id="A0A367KWU1"/>
<comment type="similarity">
    <text evidence="1">Belongs to the short-chain dehydrogenases/reductases (SDR) family.</text>
</comment>
<dbReference type="STRING" id="4846.A0A367KWU1"/>
<name>A0A367KWU1_RHIST</name>
<dbReference type="PRINTS" id="PR00081">
    <property type="entry name" value="GDHRDH"/>
</dbReference>
<protein>
    <submittedName>
        <fullName evidence="3">Uncharacterized protein</fullName>
    </submittedName>
</protein>
<dbReference type="PANTHER" id="PTHR24320">
    <property type="entry name" value="RETINOL DEHYDROGENASE"/>
    <property type="match status" value="1"/>
</dbReference>
<evidence type="ECO:0000256" key="1">
    <source>
        <dbReference type="ARBA" id="ARBA00006484"/>
    </source>
</evidence>
<feature type="non-terminal residue" evidence="3">
    <location>
        <position position="180"/>
    </location>
</feature>
<keyword evidence="4" id="KW-1185">Reference proteome</keyword>
<evidence type="ECO:0000313" key="4">
    <source>
        <dbReference type="Proteomes" id="UP000253551"/>
    </source>
</evidence>
<gene>
    <name evidence="3" type="ORF">CU098_002326</name>
</gene>
<comment type="caution">
    <text evidence="3">The sequence shown here is derived from an EMBL/GenBank/DDBJ whole genome shotgun (WGS) entry which is preliminary data.</text>
</comment>
<evidence type="ECO:0000256" key="2">
    <source>
        <dbReference type="ARBA" id="ARBA00023002"/>
    </source>
</evidence>
<dbReference type="OrthoDB" id="542013at2759"/>
<sequence>MIILITGGTNGLGRLTAKNLIEQDHTVIITGRSQCSLDAARQFIITDPAKDSHLHELIIDLADLKAMTQAVQQLKFQSIDVVVHNAGGVMAHFEHIGDSEATVFTNAIGPLYLHTLLIPLVEKSTHSSRRILFVTSSLHDPNVTGGSRSESSRIPASVELQDLKGRDWDGMKYYRISKLG</sequence>
<dbReference type="InterPro" id="IPR002347">
    <property type="entry name" value="SDR_fam"/>
</dbReference>
<dbReference type="Pfam" id="PF00106">
    <property type="entry name" value="adh_short"/>
    <property type="match status" value="1"/>
</dbReference>
<reference evidence="3 4" key="1">
    <citation type="journal article" date="2018" name="G3 (Bethesda)">
        <title>Phylogenetic and Phylogenomic Definition of Rhizopus Species.</title>
        <authorList>
            <person name="Gryganskyi A.P."/>
            <person name="Golan J."/>
            <person name="Dolatabadi S."/>
            <person name="Mondo S."/>
            <person name="Robb S."/>
            <person name="Idnurm A."/>
            <person name="Muszewska A."/>
            <person name="Steczkiewicz K."/>
            <person name="Masonjones S."/>
            <person name="Liao H.L."/>
            <person name="Gajdeczka M.T."/>
            <person name="Anike F."/>
            <person name="Vuek A."/>
            <person name="Anishchenko I.M."/>
            <person name="Voigt K."/>
            <person name="de Hoog G.S."/>
            <person name="Smith M.E."/>
            <person name="Heitman J."/>
            <person name="Vilgalys R."/>
            <person name="Stajich J.E."/>
        </authorList>
    </citation>
    <scope>NUCLEOTIDE SEQUENCE [LARGE SCALE GENOMIC DNA]</scope>
    <source>
        <strain evidence="3 4">LSU 92-RS-03</strain>
    </source>
</reference>
<evidence type="ECO:0000313" key="3">
    <source>
        <dbReference type="EMBL" id="RCI06661.1"/>
    </source>
</evidence>
<dbReference type="SUPFAM" id="SSF51735">
    <property type="entry name" value="NAD(P)-binding Rossmann-fold domains"/>
    <property type="match status" value="1"/>
</dbReference>
<dbReference type="PANTHER" id="PTHR24320:SF148">
    <property type="entry name" value="NAD(P)-BINDING ROSSMANN-FOLD SUPERFAMILY PROTEIN"/>
    <property type="match status" value="1"/>
</dbReference>
<accession>A0A367KWU1</accession>
<dbReference type="EMBL" id="PJQM01000110">
    <property type="protein sequence ID" value="RCI06661.1"/>
    <property type="molecule type" value="Genomic_DNA"/>
</dbReference>
<keyword evidence="2" id="KW-0560">Oxidoreductase</keyword>
<organism evidence="3 4">
    <name type="scientific">Rhizopus stolonifer</name>
    <name type="common">Rhizopus nigricans</name>
    <dbReference type="NCBI Taxonomy" id="4846"/>
    <lineage>
        <taxon>Eukaryota</taxon>
        <taxon>Fungi</taxon>
        <taxon>Fungi incertae sedis</taxon>
        <taxon>Mucoromycota</taxon>
        <taxon>Mucoromycotina</taxon>
        <taxon>Mucoromycetes</taxon>
        <taxon>Mucorales</taxon>
        <taxon>Mucorineae</taxon>
        <taxon>Rhizopodaceae</taxon>
        <taxon>Rhizopus</taxon>
    </lineage>
</organism>
<dbReference type="GO" id="GO:0016491">
    <property type="term" value="F:oxidoreductase activity"/>
    <property type="evidence" value="ECO:0007669"/>
    <property type="project" value="UniProtKB-KW"/>
</dbReference>